<comment type="caution">
    <text evidence="1">The sequence shown here is derived from an EMBL/GenBank/DDBJ whole genome shotgun (WGS) entry which is preliminary data.</text>
</comment>
<evidence type="ECO:0000313" key="2">
    <source>
        <dbReference type="Proteomes" id="UP001201397"/>
    </source>
</evidence>
<reference evidence="1" key="1">
    <citation type="submission" date="2022-01" db="EMBL/GenBank/DDBJ databases">
        <title>Neisseria sp. ZJ104.</title>
        <authorList>
            <person name="Yang C."/>
        </authorList>
    </citation>
    <scope>NUCLEOTIDE SEQUENCE</scope>
    <source>
        <strain evidence="1">ZJ104</strain>
    </source>
</reference>
<accession>A0AAW5ABY7</accession>
<evidence type="ECO:0000313" key="1">
    <source>
        <dbReference type="EMBL" id="MCF7528809.1"/>
    </source>
</evidence>
<dbReference type="EMBL" id="JAKKDL010000001">
    <property type="protein sequence ID" value="MCF7528809.1"/>
    <property type="molecule type" value="Genomic_DNA"/>
</dbReference>
<gene>
    <name evidence="1" type="ORF">L4H06_00945</name>
</gene>
<dbReference type="RefSeq" id="WP_237092175.1">
    <property type="nucleotide sequence ID" value="NZ_JAKKDL010000001.1"/>
</dbReference>
<dbReference type="AlphaFoldDB" id="A0AAW5ABY7"/>
<proteinExistence type="predicted"/>
<dbReference type="Proteomes" id="UP001201397">
    <property type="component" value="Unassembled WGS sequence"/>
</dbReference>
<sequence length="155" mass="18562">MMKNSFLQNQWPFLKNLYGENIFDEYVFYIEDVYFQKWVNPLRIHGYIINIVVRIETPPTNILKNWDNAQGVILTLAFDGDFGLGHFTFQNRRLFNLIGKYCKFKFKSVSENYYESNINSEGESYHFIFKRLNIMFIRAIYQQASSAYCKKLSRN</sequence>
<organism evidence="1 2">
    <name type="scientific">Neisseria lisongii</name>
    <dbReference type="NCBI Taxonomy" id="2912188"/>
    <lineage>
        <taxon>Bacteria</taxon>
        <taxon>Pseudomonadati</taxon>
        <taxon>Pseudomonadota</taxon>
        <taxon>Betaproteobacteria</taxon>
        <taxon>Neisseriales</taxon>
        <taxon>Neisseriaceae</taxon>
        <taxon>Neisseria</taxon>
    </lineage>
</organism>
<name>A0AAW5ABY7_9NEIS</name>
<evidence type="ECO:0008006" key="3">
    <source>
        <dbReference type="Google" id="ProtNLM"/>
    </source>
</evidence>
<protein>
    <recommendedName>
        <fullName evidence="3">DUF2867 domain-containing protein</fullName>
    </recommendedName>
</protein>